<dbReference type="SUPFAM" id="SSF47413">
    <property type="entry name" value="lambda repressor-like DNA-binding domains"/>
    <property type="match status" value="1"/>
</dbReference>
<dbReference type="Gene3D" id="1.10.260.40">
    <property type="entry name" value="lambda repressor-like DNA-binding domains"/>
    <property type="match status" value="1"/>
</dbReference>
<evidence type="ECO:0000313" key="6">
    <source>
        <dbReference type="Proteomes" id="UP001209803"/>
    </source>
</evidence>
<organism evidence="5 6">
    <name type="scientific">Roseibium porphyridii</name>
    <dbReference type="NCBI Taxonomy" id="2866279"/>
    <lineage>
        <taxon>Bacteria</taxon>
        <taxon>Pseudomonadati</taxon>
        <taxon>Pseudomonadota</taxon>
        <taxon>Alphaproteobacteria</taxon>
        <taxon>Hyphomicrobiales</taxon>
        <taxon>Stappiaceae</taxon>
        <taxon>Roseibium</taxon>
    </lineage>
</organism>
<sequence>MAARVTIKTIAKDLGISHMTVSRALSDHPNVQKDTRELVKKRAAELGYVKIAAATAMRGDGTRIVGLLLPNIVNEFYASFANELARICEAFSYQLIIHLTDDDLKTEHKAMQQLREVQAKAVVVVPAPGDPHLMGGDRHHLDGLDVIQLIRQRSVTGREAAILVDDAGAISAAVKHLHATGHKKIAYIGANSDLSSGRNRLEAYRKGLRESGLSEIHELIKTAPPSFSMGGNSAEALLSEGVATAIVCGGFEISNGALHALLTSGRKPGSDIAFIGYGDPSFYTWIEGGISTIRVPVSPLANQTLQVLKSGTADDENAQIFEFQAELVIRKS</sequence>
<dbReference type="Pfam" id="PF00356">
    <property type="entry name" value="LacI"/>
    <property type="match status" value="1"/>
</dbReference>
<dbReference type="PROSITE" id="PS50932">
    <property type="entry name" value="HTH_LACI_2"/>
    <property type="match status" value="1"/>
</dbReference>
<protein>
    <submittedName>
        <fullName evidence="5">LacI family DNA-binding transcriptional regulator</fullName>
    </submittedName>
</protein>
<dbReference type="SMART" id="SM00354">
    <property type="entry name" value="HTH_LACI"/>
    <property type="match status" value="1"/>
</dbReference>
<dbReference type="RefSeq" id="WP_265683359.1">
    <property type="nucleotide sequence ID" value="NZ_CP120863.1"/>
</dbReference>
<dbReference type="GO" id="GO:0003677">
    <property type="term" value="F:DNA binding"/>
    <property type="evidence" value="ECO:0007669"/>
    <property type="project" value="UniProtKB-KW"/>
</dbReference>
<evidence type="ECO:0000256" key="1">
    <source>
        <dbReference type="ARBA" id="ARBA00023015"/>
    </source>
</evidence>
<keyword evidence="3" id="KW-0804">Transcription</keyword>
<dbReference type="InterPro" id="IPR010982">
    <property type="entry name" value="Lambda_DNA-bd_dom_sf"/>
</dbReference>
<evidence type="ECO:0000259" key="4">
    <source>
        <dbReference type="PROSITE" id="PS50932"/>
    </source>
</evidence>
<evidence type="ECO:0000256" key="3">
    <source>
        <dbReference type="ARBA" id="ARBA00023163"/>
    </source>
</evidence>
<dbReference type="Pfam" id="PF00532">
    <property type="entry name" value="Peripla_BP_1"/>
    <property type="match status" value="1"/>
</dbReference>
<keyword evidence="2 5" id="KW-0238">DNA-binding</keyword>
<dbReference type="EMBL" id="CP120863">
    <property type="protein sequence ID" value="WFE91133.1"/>
    <property type="molecule type" value="Genomic_DNA"/>
</dbReference>
<name>A0ABY8F6L4_9HYPH</name>
<dbReference type="PANTHER" id="PTHR30146">
    <property type="entry name" value="LACI-RELATED TRANSCRIPTIONAL REPRESSOR"/>
    <property type="match status" value="1"/>
</dbReference>
<feature type="domain" description="HTH lacI-type" evidence="4">
    <location>
        <begin position="5"/>
        <end position="59"/>
    </location>
</feature>
<dbReference type="PANTHER" id="PTHR30146:SF109">
    <property type="entry name" value="HTH-TYPE TRANSCRIPTIONAL REGULATOR GALS"/>
    <property type="match status" value="1"/>
</dbReference>
<dbReference type="SUPFAM" id="SSF53822">
    <property type="entry name" value="Periplasmic binding protein-like I"/>
    <property type="match status" value="1"/>
</dbReference>
<dbReference type="InterPro" id="IPR000843">
    <property type="entry name" value="HTH_LacI"/>
</dbReference>
<evidence type="ECO:0000256" key="2">
    <source>
        <dbReference type="ARBA" id="ARBA00023125"/>
    </source>
</evidence>
<dbReference type="Proteomes" id="UP001209803">
    <property type="component" value="Chromosome"/>
</dbReference>
<dbReference type="InterPro" id="IPR001761">
    <property type="entry name" value="Peripla_BP/Lac1_sug-bd_dom"/>
</dbReference>
<keyword evidence="6" id="KW-1185">Reference proteome</keyword>
<dbReference type="InterPro" id="IPR028082">
    <property type="entry name" value="Peripla_BP_I"/>
</dbReference>
<keyword evidence="1" id="KW-0805">Transcription regulation</keyword>
<evidence type="ECO:0000313" key="5">
    <source>
        <dbReference type="EMBL" id="WFE91133.1"/>
    </source>
</evidence>
<accession>A0ABY8F6L4</accession>
<dbReference type="CDD" id="cd06267">
    <property type="entry name" value="PBP1_LacI_sugar_binding-like"/>
    <property type="match status" value="1"/>
</dbReference>
<reference evidence="5 6" key="1">
    <citation type="submission" date="2023-03" db="EMBL/GenBank/DDBJ databases">
        <title>Roseibium porphyridii sp. nov. and Roseibium rhodosorbium sp. nov. isolated from marine algae, Porphyridium cruentum and Rhodosorus marinus, respectively.</title>
        <authorList>
            <person name="Lee M.W."/>
            <person name="Choi B.J."/>
            <person name="Lee J.K."/>
            <person name="Choi D.G."/>
            <person name="Baek J.H."/>
            <person name="Bayburt H."/>
            <person name="Kim J.M."/>
            <person name="Han D.M."/>
            <person name="Kim K.H."/>
            <person name="Jeon C.O."/>
        </authorList>
    </citation>
    <scope>NUCLEOTIDE SEQUENCE [LARGE SCALE GENOMIC DNA]</scope>
    <source>
        <strain evidence="5 6">KMA01</strain>
    </source>
</reference>
<proteinExistence type="predicted"/>
<dbReference type="Gene3D" id="3.40.50.2300">
    <property type="match status" value="2"/>
</dbReference>
<gene>
    <name evidence="5" type="ORF">K1718_07205</name>
</gene>
<dbReference type="CDD" id="cd01392">
    <property type="entry name" value="HTH_LacI"/>
    <property type="match status" value="1"/>
</dbReference>